<evidence type="ECO:0000313" key="2">
    <source>
        <dbReference type="EMBL" id="KAK1259389.1"/>
    </source>
</evidence>
<keyword evidence="1" id="KW-1133">Transmembrane helix</keyword>
<keyword evidence="3" id="KW-1185">Reference proteome</keyword>
<dbReference type="AlphaFoldDB" id="A0AAV9A5H3"/>
<keyword evidence="1" id="KW-0472">Membrane</keyword>
<evidence type="ECO:0000313" key="3">
    <source>
        <dbReference type="Proteomes" id="UP001179952"/>
    </source>
</evidence>
<accession>A0AAV9A5H3</accession>
<comment type="caution">
    <text evidence="2">The sequence shown here is derived from an EMBL/GenBank/DDBJ whole genome shotgun (WGS) entry which is preliminary data.</text>
</comment>
<sequence length="53" mass="6043">MAWPGIMYFGMPLIGFRYGAHWVIVPMAASRWFVSNNFGALYNFPLLPTPQAH</sequence>
<name>A0AAV9A5H3_ACOGR</name>
<reference evidence="2" key="1">
    <citation type="journal article" date="2023" name="Nat. Commun.">
        <title>Diploid and tetraploid genomes of Acorus and the evolution of monocots.</title>
        <authorList>
            <person name="Ma L."/>
            <person name="Liu K.W."/>
            <person name="Li Z."/>
            <person name="Hsiao Y.Y."/>
            <person name="Qi Y."/>
            <person name="Fu T."/>
            <person name="Tang G.D."/>
            <person name="Zhang D."/>
            <person name="Sun W.H."/>
            <person name="Liu D.K."/>
            <person name="Li Y."/>
            <person name="Chen G.Z."/>
            <person name="Liu X.D."/>
            <person name="Liao X.Y."/>
            <person name="Jiang Y.T."/>
            <person name="Yu X."/>
            <person name="Hao Y."/>
            <person name="Huang J."/>
            <person name="Zhao X.W."/>
            <person name="Ke S."/>
            <person name="Chen Y.Y."/>
            <person name="Wu W.L."/>
            <person name="Hsu J.L."/>
            <person name="Lin Y.F."/>
            <person name="Huang M.D."/>
            <person name="Li C.Y."/>
            <person name="Huang L."/>
            <person name="Wang Z.W."/>
            <person name="Zhao X."/>
            <person name="Zhong W.Y."/>
            <person name="Peng D.H."/>
            <person name="Ahmad S."/>
            <person name="Lan S."/>
            <person name="Zhang J.S."/>
            <person name="Tsai W.C."/>
            <person name="Van de Peer Y."/>
            <person name="Liu Z.J."/>
        </authorList>
    </citation>
    <scope>NUCLEOTIDE SEQUENCE</scope>
    <source>
        <strain evidence="2">SCP</strain>
    </source>
</reference>
<gene>
    <name evidence="2" type="ORF">QJS04_geneDACA015443</name>
</gene>
<evidence type="ECO:0000256" key="1">
    <source>
        <dbReference type="SAM" id="Phobius"/>
    </source>
</evidence>
<feature type="transmembrane region" description="Helical" evidence="1">
    <location>
        <begin position="6"/>
        <end position="25"/>
    </location>
</feature>
<protein>
    <submittedName>
        <fullName evidence="2">Uncharacterized protein</fullName>
    </submittedName>
</protein>
<keyword evidence="1" id="KW-0812">Transmembrane</keyword>
<dbReference type="EMBL" id="JAUJYN010000012">
    <property type="protein sequence ID" value="KAK1259389.1"/>
    <property type="molecule type" value="Genomic_DNA"/>
</dbReference>
<dbReference type="Proteomes" id="UP001179952">
    <property type="component" value="Unassembled WGS sequence"/>
</dbReference>
<proteinExistence type="predicted"/>
<organism evidence="2 3">
    <name type="scientific">Acorus gramineus</name>
    <name type="common">Dwarf sweet flag</name>
    <dbReference type="NCBI Taxonomy" id="55184"/>
    <lineage>
        <taxon>Eukaryota</taxon>
        <taxon>Viridiplantae</taxon>
        <taxon>Streptophyta</taxon>
        <taxon>Embryophyta</taxon>
        <taxon>Tracheophyta</taxon>
        <taxon>Spermatophyta</taxon>
        <taxon>Magnoliopsida</taxon>
        <taxon>Liliopsida</taxon>
        <taxon>Acoraceae</taxon>
        <taxon>Acorus</taxon>
    </lineage>
</organism>
<reference evidence="2" key="2">
    <citation type="submission" date="2023-06" db="EMBL/GenBank/DDBJ databases">
        <authorList>
            <person name="Ma L."/>
            <person name="Liu K.-W."/>
            <person name="Li Z."/>
            <person name="Hsiao Y.-Y."/>
            <person name="Qi Y."/>
            <person name="Fu T."/>
            <person name="Tang G."/>
            <person name="Zhang D."/>
            <person name="Sun W.-H."/>
            <person name="Liu D.-K."/>
            <person name="Li Y."/>
            <person name="Chen G.-Z."/>
            <person name="Liu X.-D."/>
            <person name="Liao X.-Y."/>
            <person name="Jiang Y.-T."/>
            <person name="Yu X."/>
            <person name="Hao Y."/>
            <person name="Huang J."/>
            <person name="Zhao X.-W."/>
            <person name="Ke S."/>
            <person name="Chen Y.-Y."/>
            <person name="Wu W.-L."/>
            <person name="Hsu J.-L."/>
            <person name="Lin Y.-F."/>
            <person name="Huang M.-D."/>
            <person name="Li C.-Y."/>
            <person name="Huang L."/>
            <person name="Wang Z.-W."/>
            <person name="Zhao X."/>
            <person name="Zhong W.-Y."/>
            <person name="Peng D.-H."/>
            <person name="Ahmad S."/>
            <person name="Lan S."/>
            <person name="Zhang J.-S."/>
            <person name="Tsai W.-C."/>
            <person name="Van De Peer Y."/>
            <person name="Liu Z.-J."/>
        </authorList>
    </citation>
    <scope>NUCLEOTIDE SEQUENCE</scope>
    <source>
        <strain evidence="2">SCP</strain>
        <tissue evidence="2">Leaves</tissue>
    </source>
</reference>